<feature type="region of interest" description="Disordered" evidence="1">
    <location>
        <begin position="1"/>
        <end position="30"/>
    </location>
</feature>
<feature type="transmembrane region" description="Helical" evidence="2">
    <location>
        <begin position="168"/>
        <end position="189"/>
    </location>
</feature>
<keyword evidence="4" id="KW-1185">Reference proteome</keyword>
<proteinExistence type="predicted"/>
<evidence type="ECO:0000313" key="4">
    <source>
        <dbReference type="Proteomes" id="UP001221142"/>
    </source>
</evidence>
<comment type="caution">
    <text evidence="3">The sequence shown here is derived from an EMBL/GenBank/DDBJ whole genome shotgun (WGS) entry which is preliminary data.</text>
</comment>
<organism evidence="3 4">
    <name type="scientific">Roridomyces roridus</name>
    <dbReference type="NCBI Taxonomy" id="1738132"/>
    <lineage>
        <taxon>Eukaryota</taxon>
        <taxon>Fungi</taxon>
        <taxon>Dikarya</taxon>
        <taxon>Basidiomycota</taxon>
        <taxon>Agaricomycotina</taxon>
        <taxon>Agaricomycetes</taxon>
        <taxon>Agaricomycetidae</taxon>
        <taxon>Agaricales</taxon>
        <taxon>Marasmiineae</taxon>
        <taxon>Mycenaceae</taxon>
        <taxon>Roridomyces</taxon>
    </lineage>
</organism>
<name>A0AAD7CFF2_9AGAR</name>
<keyword evidence="2" id="KW-1133">Transmembrane helix</keyword>
<sequence length="228" mass="24778">MSYAEVTAKNAPPLSEQPHPDPALLNTAEPSAPQYIDGTKKVNVVSGKPRPAGKAHNHLEETKAEGIYLWQSAKSVLLRPGVAGGLIGIVNVGLLVGAARAFYVQPNYRRDTTIISTTLAATFALLGLEGYAAEAYLKTAAGQEEERRAKEEGAMIYRQLKERVLRPGVLGGIVGLMNLGILGTVGYFGYEHWNRPWDRRFVSSIIAGLVALSMGEGFIAEQYRERKL</sequence>
<dbReference type="Proteomes" id="UP001221142">
    <property type="component" value="Unassembled WGS sequence"/>
</dbReference>
<dbReference type="AlphaFoldDB" id="A0AAD7CFF2"/>
<keyword evidence="2" id="KW-0812">Transmembrane</keyword>
<dbReference type="EMBL" id="JARKIF010000002">
    <property type="protein sequence ID" value="KAJ7647444.1"/>
    <property type="molecule type" value="Genomic_DNA"/>
</dbReference>
<evidence type="ECO:0000313" key="3">
    <source>
        <dbReference type="EMBL" id="KAJ7647444.1"/>
    </source>
</evidence>
<feature type="transmembrane region" description="Helical" evidence="2">
    <location>
        <begin position="201"/>
        <end position="220"/>
    </location>
</feature>
<feature type="transmembrane region" description="Helical" evidence="2">
    <location>
        <begin position="82"/>
        <end position="103"/>
    </location>
</feature>
<protein>
    <submittedName>
        <fullName evidence="3">Uncharacterized protein</fullName>
    </submittedName>
</protein>
<accession>A0AAD7CFF2</accession>
<reference evidence="3" key="1">
    <citation type="submission" date="2023-03" db="EMBL/GenBank/DDBJ databases">
        <title>Massive genome expansion in bonnet fungi (Mycena s.s.) driven by repeated elements and novel gene families across ecological guilds.</title>
        <authorList>
            <consortium name="Lawrence Berkeley National Laboratory"/>
            <person name="Harder C.B."/>
            <person name="Miyauchi S."/>
            <person name="Viragh M."/>
            <person name="Kuo A."/>
            <person name="Thoen E."/>
            <person name="Andreopoulos B."/>
            <person name="Lu D."/>
            <person name="Skrede I."/>
            <person name="Drula E."/>
            <person name="Henrissat B."/>
            <person name="Morin E."/>
            <person name="Kohler A."/>
            <person name="Barry K."/>
            <person name="LaButti K."/>
            <person name="Morin E."/>
            <person name="Salamov A."/>
            <person name="Lipzen A."/>
            <person name="Mereny Z."/>
            <person name="Hegedus B."/>
            <person name="Baldrian P."/>
            <person name="Stursova M."/>
            <person name="Weitz H."/>
            <person name="Taylor A."/>
            <person name="Grigoriev I.V."/>
            <person name="Nagy L.G."/>
            <person name="Martin F."/>
            <person name="Kauserud H."/>
        </authorList>
    </citation>
    <scope>NUCLEOTIDE SEQUENCE</scope>
    <source>
        <strain evidence="3">9284</strain>
    </source>
</reference>
<gene>
    <name evidence="3" type="ORF">FB45DRAFT_893472</name>
</gene>
<evidence type="ECO:0000256" key="2">
    <source>
        <dbReference type="SAM" id="Phobius"/>
    </source>
</evidence>
<keyword evidence="2" id="KW-0472">Membrane</keyword>
<evidence type="ECO:0000256" key="1">
    <source>
        <dbReference type="SAM" id="MobiDB-lite"/>
    </source>
</evidence>